<dbReference type="PROSITE" id="PS50893">
    <property type="entry name" value="ABC_TRANSPORTER_2"/>
    <property type="match status" value="1"/>
</dbReference>
<dbReference type="InterPro" id="IPR027417">
    <property type="entry name" value="P-loop_NTPase"/>
</dbReference>
<evidence type="ECO:0000313" key="6">
    <source>
        <dbReference type="EMBL" id="KNZ70029.1"/>
    </source>
</evidence>
<feature type="domain" description="ABC transporter" evidence="5">
    <location>
        <begin position="7"/>
        <end position="248"/>
    </location>
</feature>
<evidence type="ECO:0000259" key="5">
    <source>
        <dbReference type="PROSITE" id="PS50893"/>
    </source>
</evidence>
<dbReference type="GO" id="GO:0016020">
    <property type="term" value="C:membrane"/>
    <property type="evidence" value="ECO:0007669"/>
    <property type="project" value="InterPro"/>
</dbReference>
<dbReference type="InterPro" id="IPR050683">
    <property type="entry name" value="Bact_Polysacc_Export_ATP-bd"/>
</dbReference>
<reference evidence="7" key="1">
    <citation type="submission" date="2015-07" db="EMBL/GenBank/DDBJ databases">
        <title>Complete Genome of Thermincola ferriacetica strain Z-0001T.</title>
        <authorList>
            <person name="Lusk B."/>
            <person name="Badalamenti J.P."/>
            <person name="Parameswaran P."/>
            <person name="Bond D.R."/>
            <person name="Torres C.I."/>
        </authorList>
    </citation>
    <scope>NUCLEOTIDE SEQUENCE [LARGE SCALE GENOMIC DNA]</scope>
    <source>
        <strain evidence="7">Z-0001</strain>
    </source>
</reference>
<dbReference type="GO" id="GO:0016887">
    <property type="term" value="F:ATP hydrolysis activity"/>
    <property type="evidence" value="ECO:0007669"/>
    <property type="project" value="InterPro"/>
</dbReference>
<proteinExistence type="inferred from homology"/>
<gene>
    <name evidence="6" type="ORF">Tfer_1169</name>
</gene>
<dbReference type="InterPro" id="IPR017871">
    <property type="entry name" value="ABC_transporter-like_CS"/>
</dbReference>
<dbReference type="PATRIC" id="fig|281456.6.peg.1242"/>
<dbReference type="InterPro" id="IPR015860">
    <property type="entry name" value="ABC_transpr_TagH-like"/>
</dbReference>
<evidence type="ECO:0000256" key="3">
    <source>
        <dbReference type="ARBA" id="ARBA00022741"/>
    </source>
</evidence>
<comment type="caution">
    <text evidence="6">The sequence shown here is derived from an EMBL/GenBank/DDBJ whole genome shotgun (WGS) entry which is preliminary data.</text>
</comment>
<keyword evidence="3" id="KW-0547">Nucleotide-binding</keyword>
<dbReference type="GO" id="GO:0005524">
    <property type="term" value="F:ATP binding"/>
    <property type="evidence" value="ECO:0007669"/>
    <property type="project" value="UniProtKB-KW"/>
</dbReference>
<dbReference type="InterPro" id="IPR003439">
    <property type="entry name" value="ABC_transporter-like_ATP-bd"/>
</dbReference>
<dbReference type="PANTHER" id="PTHR46743:SF2">
    <property type="entry name" value="TEICHOIC ACIDS EXPORT ATP-BINDING PROTEIN TAGH"/>
    <property type="match status" value="1"/>
</dbReference>
<dbReference type="CDD" id="cd03220">
    <property type="entry name" value="ABC_KpsT_Wzt"/>
    <property type="match status" value="1"/>
</dbReference>
<dbReference type="Gene3D" id="2.70.50.60">
    <property type="entry name" value="abc- transporter (atp binding component) like domain"/>
    <property type="match status" value="1"/>
</dbReference>
<keyword evidence="4" id="KW-0067">ATP-binding</keyword>
<dbReference type="PROSITE" id="PS00211">
    <property type="entry name" value="ABC_TRANSPORTER_1"/>
    <property type="match status" value="1"/>
</dbReference>
<comment type="similarity">
    <text evidence="1">Belongs to the ABC transporter superfamily.</text>
</comment>
<keyword evidence="2" id="KW-0813">Transport</keyword>
<dbReference type="InterPro" id="IPR029439">
    <property type="entry name" value="Wzt_C"/>
</dbReference>
<dbReference type="SMART" id="SM00382">
    <property type="entry name" value="AAA"/>
    <property type="match status" value="1"/>
</dbReference>
<organism evidence="6 7">
    <name type="scientific">Thermincola ferriacetica</name>
    <dbReference type="NCBI Taxonomy" id="281456"/>
    <lineage>
        <taxon>Bacteria</taxon>
        <taxon>Bacillati</taxon>
        <taxon>Bacillota</taxon>
        <taxon>Clostridia</taxon>
        <taxon>Eubacteriales</taxon>
        <taxon>Thermincolaceae</taxon>
        <taxon>Thermincola</taxon>
    </lineage>
</organism>
<dbReference type="InterPro" id="IPR003593">
    <property type="entry name" value="AAA+_ATPase"/>
</dbReference>
<sequence>MDKDIAIKVQNVSKIYKLYDKPIDRLKESINPFGKKYHKDFYALKDVSFEVKKGETVGIIGKNGSGKSTLLQLITGVLTPTTGSIQVNGKVSALLELGAGFNPELTGIENVYLNGTIMGYSKEEMDKRLDDILSFADIGDYVKQPVKTYSSGMFVRLAFAVAVSVDPDILIVDEALAVGDMHFQLKCIDKMKSFKEDGKTILFVSHDIYSVRNFCDHVIWMMDGKIYLRGNVLSVTDQYMDYVKSELEQVDTPISGERKNGILNIDAVTILNDNDEEKNKFLFGENIKVVVDYTLSEKLPGVIGGVAIFDRRNSYICGLNTKLDEVKLPTSPGSYQLILQYKNMNLLPGSYFIDVGFFESSGIVPLDYKSRIASFQIFSTHYMAEGLTLLNHIWNYKKRT</sequence>
<dbReference type="RefSeq" id="WP_052217250.1">
    <property type="nucleotide sequence ID" value="NZ_LGTE01000006.1"/>
</dbReference>
<dbReference type="Proteomes" id="UP000037175">
    <property type="component" value="Unassembled WGS sequence"/>
</dbReference>
<dbReference type="EMBL" id="LGTE01000006">
    <property type="protein sequence ID" value="KNZ70029.1"/>
    <property type="molecule type" value="Genomic_DNA"/>
</dbReference>
<evidence type="ECO:0000256" key="1">
    <source>
        <dbReference type="ARBA" id="ARBA00005417"/>
    </source>
</evidence>
<accession>A0A0L6W4K6</accession>
<evidence type="ECO:0000313" key="7">
    <source>
        <dbReference type="Proteomes" id="UP000037175"/>
    </source>
</evidence>
<dbReference type="CDD" id="cd10147">
    <property type="entry name" value="Wzt_C-like"/>
    <property type="match status" value="1"/>
</dbReference>
<dbReference type="Pfam" id="PF00005">
    <property type="entry name" value="ABC_tran"/>
    <property type="match status" value="1"/>
</dbReference>
<evidence type="ECO:0000256" key="4">
    <source>
        <dbReference type="ARBA" id="ARBA00022840"/>
    </source>
</evidence>
<name>A0A0L6W4K6_9FIRM</name>
<dbReference type="GO" id="GO:0140359">
    <property type="term" value="F:ABC-type transporter activity"/>
    <property type="evidence" value="ECO:0007669"/>
    <property type="project" value="InterPro"/>
</dbReference>
<dbReference type="PANTHER" id="PTHR46743">
    <property type="entry name" value="TEICHOIC ACIDS EXPORT ATP-BINDING PROTEIN TAGH"/>
    <property type="match status" value="1"/>
</dbReference>
<dbReference type="Pfam" id="PF14524">
    <property type="entry name" value="Wzt_C"/>
    <property type="match status" value="1"/>
</dbReference>
<evidence type="ECO:0000256" key="2">
    <source>
        <dbReference type="ARBA" id="ARBA00022448"/>
    </source>
</evidence>
<keyword evidence="7" id="KW-1185">Reference proteome</keyword>
<dbReference type="AlphaFoldDB" id="A0A0L6W4K6"/>
<dbReference type="SUPFAM" id="SSF52540">
    <property type="entry name" value="P-loop containing nucleoside triphosphate hydrolases"/>
    <property type="match status" value="1"/>
</dbReference>
<dbReference type="Gene3D" id="3.40.50.300">
    <property type="entry name" value="P-loop containing nucleotide triphosphate hydrolases"/>
    <property type="match status" value="1"/>
</dbReference>
<protein>
    <submittedName>
        <fullName evidence="6">ABC transporter</fullName>
    </submittedName>
</protein>